<dbReference type="Pfam" id="PF05617">
    <property type="entry name" value="Prolamin_like"/>
    <property type="match status" value="1"/>
</dbReference>
<dbReference type="EMBL" id="BJWL01000019">
    <property type="protein sequence ID" value="GFZ07668.1"/>
    <property type="molecule type" value="Genomic_DNA"/>
</dbReference>
<organism evidence="4 5">
    <name type="scientific">Actinidia rufa</name>
    <dbReference type="NCBI Taxonomy" id="165716"/>
    <lineage>
        <taxon>Eukaryota</taxon>
        <taxon>Viridiplantae</taxon>
        <taxon>Streptophyta</taxon>
        <taxon>Embryophyta</taxon>
        <taxon>Tracheophyta</taxon>
        <taxon>Spermatophyta</taxon>
        <taxon>Magnoliopsida</taxon>
        <taxon>eudicotyledons</taxon>
        <taxon>Gunneridae</taxon>
        <taxon>Pentapetalae</taxon>
        <taxon>asterids</taxon>
        <taxon>Ericales</taxon>
        <taxon>Actinidiaceae</taxon>
        <taxon>Actinidia</taxon>
    </lineage>
</organism>
<evidence type="ECO:0000313" key="4">
    <source>
        <dbReference type="EMBL" id="GFZ07668.1"/>
    </source>
</evidence>
<dbReference type="PANTHER" id="PTHR31951:SF22">
    <property type="entry name" value="ECA1 GAMETOGENESIS RELATED FAMILY"/>
    <property type="match status" value="1"/>
</dbReference>
<feature type="chain" id="PRO_5029672626" description="Prolamin-like domain-containing protein" evidence="2">
    <location>
        <begin position="24"/>
        <end position="140"/>
    </location>
</feature>
<evidence type="ECO:0000256" key="2">
    <source>
        <dbReference type="SAM" id="SignalP"/>
    </source>
</evidence>
<evidence type="ECO:0000313" key="5">
    <source>
        <dbReference type="Proteomes" id="UP000585474"/>
    </source>
</evidence>
<dbReference type="Proteomes" id="UP000585474">
    <property type="component" value="Unassembled WGS sequence"/>
</dbReference>
<sequence>MASLTKLSLLVAMLVSLIAITVGAKGPEYFRRCKEKVGKECGTMIMNEMFFHNATTTGVCCHKLMTMGKKCHVRLMMKLLTMSPFKDKKGLVLERSKKILKKCSAMEKSGVGKEQEDTEEVFRDGDIKLTCAYASTVMKS</sequence>
<keyword evidence="1 2" id="KW-0732">Signal</keyword>
<accession>A0A7J0GAE6</accession>
<gene>
    <name evidence="4" type="ORF">Acr_19g0006050</name>
</gene>
<keyword evidence="5" id="KW-1185">Reference proteome</keyword>
<feature type="signal peptide" evidence="2">
    <location>
        <begin position="1"/>
        <end position="23"/>
    </location>
</feature>
<evidence type="ECO:0000259" key="3">
    <source>
        <dbReference type="Pfam" id="PF05617"/>
    </source>
</evidence>
<feature type="domain" description="Prolamin-like" evidence="3">
    <location>
        <begin position="33"/>
        <end position="104"/>
    </location>
</feature>
<proteinExistence type="predicted"/>
<protein>
    <recommendedName>
        <fullName evidence="3">Prolamin-like domain-containing protein</fullName>
    </recommendedName>
</protein>
<dbReference type="InterPro" id="IPR008502">
    <property type="entry name" value="Prolamin-like"/>
</dbReference>
<name>A0A7J0GAE6_9ERIC</name>
<evidence type="ECO:0000256" key="1">
    <source>
        <dbReference type="ARBA" id="ARBA00022729"/>
    </source>
</evidence>
<reference evidence="4 5" key="1">
    <citation type="submission" date="2019-07" db="EMBL/GenBank/DDBJ databases">
        <title>De Novo Assembly of kiwifruit Actinidia rufa.</title>
        <authorList>
            <person name="Sugita-Konishi S."/>
            <person name="Sato K."/>
            <person name="Mori E."/>
            <person name="Abe Y."/>
            <person name="Kisaki G."/>
            <person name="Hamano K."/>
            <person name="Suezawa K."/>
            <person name="Otani M."/>
            <person name="Fukuda T."/>
            <person name="Manabe T."/>
            <person name="Gomi K."/>
            <person name="Tabuchi M."/>
            <person name="Akimitsu K."/>
            <person name="Kataoka I."/>
        </authorList>
    </citation>
    <scope>NUCLEOTIDE SEQUENCE [LARGE SCALE GENOMIC DNA]</scope>
    <source>
        <strain evidence="5">cv. Fuchu</strain>
    </source>
</reference>
<comment type="caution">
    <text evidence="4">The sequence shown here is derived from an EMBL/GenBank/DDBJ whole genome shotgun (WGS) entry which is preliminary data.</text>
</comment>
<dbReference type="OrthoDB" id="1603029at2759"/>
<dbReference type="PANTHER" id="PTHR31951">
    <property type="entry name" value="BIFUNCTIONAL INHIBITOR/LIPID-TRANSFER PROTEIN/SEED STORAGE 2S ALBUMIN SUPERFAMILY PROTEIN-RELATED"/>
    <property type="match status" value="1"/>
</dbReference>
<dbReference type="AlphaFoldDB" id="A0A7J0GAE6"/>